<reference evidence="2 3" key="1">
    <citation type="submission" date="2016-10" db="EMBL/GenBank/DDBJ databases">
        <authorList>
            <person name="de Groot N.N."/>
        </authorList>
    </citation>
    <scope>NUCLEOTIDE SEQUENCE [LARGE SCALE GENOMIC DNA]</scope>
    <source>
        <strain evidence="2 3">CGMCC 1.12333</strain>
    </source>
</reference>
<dbReference type="RefSeq" id="WP_093025567.1">
    <property type="nucleotide sequence ID" value="NZ_FPBK01000010.1"/>
</dbReference>
<dbReference type="PANTHER" id="PTHR43685">
    <property type="entry name" value="GLYCOSYLTRANSFERASE"/>
    <property type="match status" value="1"/>
</dbReference>
<accession>A0A1I7HMU5</accession>
<name>A0A1I7HMU5_9FLAO</name>
<dbReference type="SUPFAM" id="SSF53448">
    <property type="entry name" value="Nucleotide-diphospho-sugar transferases"/>
    <property type="match status" value="1"/>
</dbReference>
<dbReference type="InterPro" id="IPR001173">
    <property type="entry name" value="Glyco_trans_2-like"/>
</dbReference>
<dbReference type="AlphaFoldDB" id="A0A1I7HMU5"/>
<dbReference type="OrthoDB" id="1326385at2"/>
<dbReference type="Proteomes" id="UP000199138">
    <property type="component" value="Unassembled WGS sequence"/>
</dbReference>
<evidence type="ECO:0000313" key="3">
    <source>
        <dbReference type="Proteomes" id="UP000199138"/>
    </source>
</evidence>
<dbReference type="CDD" id="cd00761">
    <property type="entry name" value="Glyco_tranf_GTA_type"/>
    <property type="match status" value="1"/>
</dbReference>
<dbReference type="EMBL" id="FPBK01000010">
    <property type="protein sequence ID" value="SFU62045.1"/>
    <property type="molecule type" value="Genomic_DNA"/>
</dbReference>
<organism evidence="2 3">
    <name type="scientific">Pustulibacterium marinum</name>
    <dbReference type="NCBI Taxonomy" id="1224947"/>
    <lineage>
        <taxon>Bacteria</taxon>
        <taxon>Pseudomonadati</taxon>
        <taxon>Bacteroidota</taxon>
        <taxon>Flavobacteriia</taxon>
        <taxon>Flavobacteriales</taxon>
        <taxon>Flavobacteriaceae</taxon>
        <taxon>Pustulibacterium</taxon>
    </lineage>
</organism>
<dbReference type="PANTHER" id="PTHR43685:SF2">
    <property type="entry name" value="GLYCOSYLTRANSFERASE 2-LIKE DOMAIN-CONTAINING PROTEIN"/>
    <property type="match status" value="1"/>
</dbReference>
<dbReference type="InterPro" id="IPR050834">
    <property type="entry name" value="Glycosyltransf_2"/>
</dbReference>
<protein>
    <submittedName>
        <fullName evidence="2">Glycosyltransferase, GT2 family</fullName>
    </submittedName>
</protein>
<dbReference type="InterPro" id="IPR029044">
    <property type="entry name" value="Nucleotide-diphossugar_trans"/>
</dbReference>
<dbReference type="Gene3D" id="3.90.550.10">
    <property type="entry name" value="Spore Coat Polysaccharide Biosynthesis Protein SpsA, Chain A"/>
    <property type="match status" value="1"/>
</dbReference>
<proteinExistence type="predicted"/>
<sequence>MITVVIHETKVVKILRGGNELGINNKNIGKCFVKLAKDFPDDILIWSEERFFKNINYQAIAAHFQNRLTMVSFAVNGEFFINNRIGYIDSSAMLKMSKQHAMASWRMSANVGALNASIVNAYENDFLRDFPFEYTLTSIAKRAMPKGLFCYHDPKILKDTFDVVETNFNPQYAYLFKFAKEHYKSVWIYFLLISFLIYDKRCMIFSFFKGVTLKRKSAVQLKENKMSVVDGSALESSTIDVIIPTIGRKKYLYDVLVDLKNQTHLPKKVIIVEQNPVKNSTSELEYLSTENWPFEIIHEFTNIAGVCRARNIALDHATSDYLFLADDDIRIELSFIKEALTKMINLDVKGVTFSCLKPNQDKSYFIDHQTGIFGSGCSIIENSGIKFDQKFEFGFGEDLEFGMQLRESGIDIIFFSVPEIIHLKAPMGGFRTKFIHKWDNEKIQPKPSPTVLYSKQKHGVQEQILGYKMLLFFNELKRVSFSELPTFLSQFQKKWEASKYWAERL</sequence>
<keyword evidence="3" id="KW-1185">Reference proteome</keyword>
<evidence type="ECO:0000259" key="1">
    <source>
        <dbReference type="Pfam" id="PF00535"/>
    </source>
</evidence>
<feature type="domain" description="Glycosyltransferase 2-like" evidence="1">
    <location>
        <begin position="241"/>
        <end position="370"/>
    </location>
</feature>
<dbReference type="STRING" id="1224947.SAMN05216480_11054"/>
<gene>
    <name evidence="2" type="ORF">SAMN05216480_11054</name>
</gene>
<evidence type="ECO:0000313" key="2">
    <source>
        <dbReference type="EMBL" id="SFU62045.1"/>
    </source>
</evidence>
<keyword evidence="2" id="KW-0808">Transferase</keyword>
<dbReference type="GO" id="GO:0016740">
    <property type="term" value="F:transferase activity"/>
    <property type="evidence" value="ECO:0007669"/>
    <property type="project" value="UniProtKB-KW"/>
</dbReference>
<dbReference type="Pfam" id="PF00535">
    <property type="entry name" value="Glycos_transf_2"/>
    <property type="match status" value="1"/>
</dbReference>